<dbReference type="AlphaFoldDB" id="A0A0C3LI19"/>
<dbReference type="OrthoDB" id="2593747at2759"/>
<dbReference type="Gene3D" id="3.30.710.10">
    <property type="entry name" value="Potassium Channel Kv1.1, Chain A"/>
    <property type="match status" value="1"/>
</dbReference>
<reference evidence="2" key="2">
    <citation type="submission" date="2015-01" db="EMBL/GenBank/DDBJ databases">
        <title>Evolutionary Origins and Diversification of the Mycorrhizal Mutualists.</title>
        <authorList>
            <consortium name="DOE Joint Genome Institute"/>
            <consortium name="Mycorrhizal Genomics Consortium"/>
            <person name="Kohler A."/>
            <person name="Kuo A."/>
            <person name="Nagy L.G."/>
            <person name="Floudas D."/>
            <person name="Copeland A."/>
            <person name="Barry K.W."/>
            <person name="Cichocki N."/>
            <person name="Veneault-Fourrey C."/>
            <person name="LaButti K."/>
            <person name="Lindquist E.A."/>
            <person name="Lipzen A."/>
            <person name="Lundell T."/>
            <person name="Morin E."/>
            <person name="Murat C."/>
            <person name="Riley R."/>
            <person name="Ohm R."/>
            <person name="Sun H."/>
            <person name="Tunlid A."/>
            <person name="Henrissat B."/>
            <person name="Grigoriev I.V."/>
            <person name="Hibbett D.S."/>
            <person name="Martin F."/>
        </authorList>
    </citation>
    <scope>NUCLEOTIDE SEQUENCE [LARGE SCALE GENOMIC DNA]</scope>
    <source>
        <strain evidence="2">MUT 4182</strain>
    </source>
</reference>
<dbReference type="Proteomes" id="UP000054248">
    <property type="component" value="Unassembled WGS sequence"/>
</dbReference>
<name>A0A0C3LI19_9AGAM</name>
<accession>A0A0C3LI19</accession>
<evidence type="ECO:0000313" key="2">
    <source>
        <dbReference type="Proteomes" id="UP000054248"/>
    </source>
</evidence>
<dbReference type="STRING" id="1051891.A0A0C3LI19"/>
<reference evidence="1 2" key="1">
    <citation type="submission" date="2014-04" db="EMBL/GenBank/DDBJ databases">
        <authorList>
            <consortium name="DOE Joint Genome Institute"/>
            <person name="Kuo A."/>
            <person name="Girlanda M."/>
            <person name="Perotto S."/>
            <person name="Kohler A."/>
            <person name="Nagy L.G."/>
            <person name="Floudas D."/>
            <person name="Copeland A."/>
            <person name="Barry K.W."/>
            <person name="Cichocki N."/>
            <person name="Veneault-Fourrey C."/>
            <person name="LaButti K."/>
            <person name="Lindquist E.A."/>
            <person name="Lipzen A."/>
            <person name="Lundell T."/>
            <person name="Morin E."/>
            <person name="Murat C."/>
            <person name="Sun H."/>
            <person name="Tunlid A."/>
            <person name="Henrissat B."/>
            <person name="Grigoriev I.V."/>
            <person name="Hibbett D.S."/>
            <person name="Martin F."/>
            <person name="Nordberg H.P."/>
            <person name="Cantor M.N."/>
            <person name="Hua S.X."/>
        </authorList>
    </citation>
    <scope>NUCLEOTIDE SEQUENCE [LARGE SCALE GENOMIC DNA]</scope>
    <source>
        <strain evidence="1 2">MUT 4182</strain>
    </source>
</reference>
<keyword evidence="2" id="KW-1185">Reference proteome</keyword>
<dbReference type="HOGENOM" id="CLU_047592_3_0_1"/>
<dbReference type="EMBL" id="KN822947">
    <property type="protein sequence ID" value="KIO33638.1"/>
    <property type="molecule type" value="Genomic_DNA"/>
</dbReference>
<organism evidence="1 2">
    <name type="scientific">Tulasnella calospora MUT 4182</name>
    <dbReference type="NCBI Taxonomy" id="1051891"/>
    <lineage>
        <taxon>Eukaryota</taxon>
        <taxon>Fungi</taxon>
        <taxon>Dikarya</taxon>
        <taxon>Basidiomycota</taxon>
        <taxon>Agaricomycotina</taxon>
        <taxon>Agaricomycetes</taxon>
        <taxon>Cantharellales</taxon>
        <taxon>Tulasnellaceae</taxon>
        <taxon>Tulasnella</taxon>
    </lineage>
</organism>
<evidence type="ECO:0008006" key="3">
    <source>
        <dbReference type="Google" id="ProtNLM"/>
    </source>
</evidence>
<sequence length="213" mass="24057">MPSEHPKYGDASYLVFLVEDIIFQVPRRRLKQSRYFQDMLEDAHTGAGSEGKDNEHPISLGGISAFEMTSFLDVLETSVLYDDPGPTFSQWAAALHLATMWDFDDIRERIIVQMDKNISEVEPMDRVDASLKCRVEKWLHPAYEVLCTRDAGPSDAEAERLGVLRLNGIWRIREALKSTASTPTQSSCNCNSCRNGRPSCSDLLKKEEALKFP</sequence>
<dbReference type="SUPFAM" id="SSF54695">
    <property type="entry name" value="POZ domain"/>
    <property type="match status" value="1"/>
</dbReference>
<gene>
    <name evidence="1" type="ORF">M407DRAFT_17599</name>
</gene>
<proteinExistence type="predicted"/>
<dbReference type="InterPro" id="IPR011333">
    <property type="entry name" value="SKP1/BTB/POZ_sf"/>
</dbReference>
<protein>
    <recommendedName>
        <fullName evidence="3">BTB domain-containing protein</fullName>
    </recommendedName>
</protein>
<evidence type="ECO:0000313" key="1">
    <source>
        <dbReference type="EMBL" id="KIO33638.1"/>
    </source>
</evidence>